<dbReference type="InterPro" id="IPR027785">
    <property type="entry name" value="UvrD-like_helicase_C"/>
</dbReference>
<dbReference type="GO" id="GO:0000725">
    <property type="term" value="P:recombinational repair"/>
    <property type="evidence" value="ECO:0007669"/>
    <property type="project" value="TreeGrafter"/>
</dbReference>
<comment type="caution">
    <text evidence="3">The sequence shown here is derived from an EMBL/GenBank/DDBJ whole genome shotgun (WGS) entry which is preliminary data.</text>
</comment>
<gene>
    <name evidence="3" type="ORF">DI563_20505</name>
</gene>
<dbReference type="Gene3D" id="3.40.50.300">
    <property type="entry name" value="P-loop containing nucleotide triphosphate hydrolases"/>
    <property type="match status" value="2"/>
</dbReference>
<dbReference type="AlphaFoldDB" id="A0A2W5RZR3"/>
<evidence type="ECO:0000256" key="1">
    <source>
        <dbReference type="ARBA" id="ARBA00034923"/>
    </source>
</evidence>
<dbReference type="SUPFAM" id="SSF52540">
    <property type="entry name" value="P-loop containing nucleoside triphosphate hydrolases"/>
    <property type="match status" value="1"/>
</dbReference>
<evidence type="ECO:0000313" key="4">
    <source>
        <dbReference type="Proteomes" id="UP000249135"/>
    </source>
</evidence>
<sequence length="700" mass="78121">MPFQILPKPSLSQAEPNVRMLLTYFEEHQQELGLQDSIAFYNFPLFREEDNLLIAQLVLISPVHGVLLISTASELPSNEPQSSETLEQLEGAFSQIFSRLVKYPKLRNGRAQLSFPLDAILWLPEASQPAGLPVVVGIGAIVSHLAQLRQPNPLSNDVFGELVSVLDGSKVLIRAKERVVRGYSPTSKVALIAQLEDEIRRFDRDQRVAYMTEVMGTQRIRGLAGSGKTVVLAMKAALTAIRDPEARIAVTFYTKSLYQHLKQLITRFYRLHEDKDPDWKKIQVLHAWGGQTAAGLYHLAAQTFGHTALTYGVAAARSPSRPFAYACALLVDDPAVKDLFDYVFVDEAQDFPPEFMKLALRLAREEKLVIAYDAFQTIFDVEAPTASSLFGTDDAGDPLVNFHEDIILHKCYRNPREILVCAHAVGFGIYGPKIVQMLESKEHWDDLGYVVSSGELVSGHRLRIDRPEENSPSSISRHQSVDQLVTVSIFSSLHAEVAHVVSKIQQDIREEGIAPEDILVICVDDRNAQGYFKVLQKALVDVGIGVNNLQDDSYSIRDFQADGKVTLATVYKAKGNEAFVVHLMGIDGTFSAPTPKNRNRAFTAMTRAKGWLSITGIGAAAESFAAELAEAKRHLPSLVFEYPRPEQLTVMKRDLTKIAPEEVDEAIARLANDMEPEELEQLLMRRLREVRSRKKPKKKI</sequence>
<dbReference type="GO" id="GO:0043138">
    <property type="term" value="F:3'-5' DNA helicase activity"/>
    <property type="evidence" value="ECO:0007669"/>
    <property type="project" value="TreeGrafter"/>
</dbReference>
<evidence type="ECO:0000259" key="2">
    <source>
        <dbReference type="Pfam" id="PF13538"/>
    </source>
</evidence>
<dbReference type="PANTHER" id="PTHR11070:SF2">
    <property type="entry name" value="ATP-DEPENDENT DNA HELICASE SRS2"/>
    <property type="match status" value="1"/>
</dbReference>
<reference evidence="3 4" key="1">
    <citation type="submission" date="2017-08" db="EMBL/GenBank/DDBJ databases">
        <title>Infants hospitalized years apart are colonized by the same room-sourced microbial strains.</title>
        <authorList>
            <person name="Brooks B."/>
            <person name="Olm M.R."/>
            <person name="Firek B.A."/>
            <person name="Baker R."/>
            <person name="Thomas B.C."/>
            <person name="Morowitz M.J."/>
            <person name="Banfield J.F."/>
        </authorList>
    </citation>
    <scope>NUCLEOTIDE SEQUENCE [LARGE SCALE GENOMIC DNA]</scope>
    <source>
        <strain evidence="3">S2_005_003_R2_41</strain>
    </source>
</reference>
<dbReference type="GO" id="GO:0005524">
    <property type="term" value="F:ATP binding"/>
    <property type="evidence" value="ECO:0007669"/>
    <property type="project" value="InterPro"/>
</dbReference>
<evidence type="ECO:0000313" key="3">
    <source>
        <dbReference type="EMBL" id="PZQ68380.1"/>
    </source>
</evidence>
<dbReference type="GO" id="GO:0003677">
    <property type="term" value="F:DNA binding"/>
    <property type="evidence" value="ECO:0007669"/>
    <property type="project" value="InterPro"/>
</dbReference>
<dbReference type="GO" id="GO:0005829">
    <property type="term" value="C:cytosol"/>
    <property type="evidence" value="ECO:0007669"/>
    <property type="project" value="TreeGrafter"/>
</dbReference>
<feature type="domain" description="UvrD-like helicase C-terminal" evidence="2">
    <location>
        <begin position="565"/>
        <end position="614"/>
    </location>
</feature>
<proteinExistence type="predicted"/>
<dbReference type="PANTHER" id="PTHR11070">
    <property type="entry name" value="UVRD / RECB / PCRA DNA HELICASE FAMILY MEMBER"/>
    <property type="match status" value="1"/>
</dbReference>
<accession>A0A2W5RZR3</accession>
<protein>
    <recommendedName>
        <fullName evidence="1">DNA 3'-5' helicase II</fullName>
    </recommendedName>
</protein>
<name>A0A2W5RZR3_VARPD</name>
<dbReference type="Proteomes" id="UP000249135">
    <property type="component" value="Unassembled WGS sequence"/>
</dbReference>
<organism evidence="3 4">
    <name type="scientific">Variovorax paradoxus</name>
    <dbReference type="NCBI Taxonomy" id="34073"/>
    <lineage>
        <taxon>Bacteria</taxon>
        <taxon>Pseudomonadati</taxon>
        <taxon>Pseudomonadota</taxon>
        <taxon>Betaproteobacteria</taxon>
        <taxon>Burkholderiales</taxon>
        <taxon>Comamonadaceae</taxon>
        <taxon>Variovorax</taxon>
    </lineage>
</organism>
<dbReference type="InterPro" id="IPR027417">
    <property type="entry name" value="P-loop_NTPase"/>
</dbReference>
<dbReference type="InterPro" id="IPR000212">
    <property type="entry name" value="DNA_helicase_UvrD/REP"/>
</dbReference>
<dbReference type="Pfam" id="PF13538">
    <property type="entry name" value="UvrD_C_2"/>
    <property type="match status" value="1"/>
</dbReference>
<dbReference type="EMBL" id="QFPP01000323">
    <property type="protein sequence ID" value="PZQ68380.1"/>
    <property type="molecule type" value="Genomic_DNA"/>
</dbReference>